<sequence>MTISLSVAVMSSSVQAGSHLSSIWGSCKPKKAQKKGMEELTLPSRLPREKRFLALLIGRFDLHEATLHHHPVFNQHMVACNLVVIPLYLTRLAAAGQNYSSTRSAACINYRSVKKHARREKRAAYSRPPVAAYACSRPVWRALISQVAFSHRGTETALNCRATPESVLLPCVQYVDQWELAAHMLSETCKK</sequence>
<dbReference type="EMBL" id="JAGTJS010000009">
    <property type="protein sequence ID" value="KAH7258426.1"/>
    <property type="molecule type" value="Genomic_DNA"/>
</dbReference>
<protein>
    <submittedName>
        <fullName evidence="1">Uncharacterized protein</fullName>
    </submittedName>
</protein>
<keyword evidence="2" id="KW-1185">Reference proteome</keyword>
<gene>
    <name evidence="1" type="ORF">B0J15DRAFT_465693</name>
</gene>
<accession>A0A9P9HJK6</accession>
<organism evidence="1 2">
    <name type="scientific">Fusarium solani</name>
    <name type="common">Filamentous fungus</name>
    <dbReference type="NCBI Taxonomy" id="169388"/>
    <lineage>
        <taxon>Eukaryota</taxon>
        <taxon>Fungi</taxon>
        <taxon>Dikarya</taxon>
        <taxon>Ascomycota</taxon>
        <taxon>Pezizomycotina</taxon>
        <taxon>Sordariomycetes</taxon>
        <taxon>Hypocreomycetidae</taxon>
        <taxon>Hypocreales</taxon>
        <taxon>Nectriaceae</taxon>
        <taxon>Fusarium</taxon>
        <taxon>Fusarium solani species complex</taxon>
    </lineage>
</organism>
<dbReference type="AlphaFoldDB" id="A0A9P9HJK6"/>
<proteinExistence type="predicted"/>
<dbReference type="Proteomes" id="UP000736672">
    <property type="component" value="Unassembled WGS sequence"/>
</dbReference>
<name>A0A9P9HJK6_FUSSL</name>
<reference evidence="1" key="1">
    <citation type="journal article" date="2021" name="Nat. Commun.">
        <title>Genetic determinants of endophytism in the Arabidopsis root mycobiome.</title>
        <authorList>
            <person name="Mesny F."/>
            <person name="Miyauchi S."/>
            <person name="Thiergart T."/>
            <person name="Pickel B."/>
            <person name="Atanasova L."/>
            <person name="Karlsson M."/>
            <person name="Huettel B."/>
            <person name="Barry K.W."/>
            <person name="Haridas S."/>
            <person name="Chen C."/>
            <person name="Bauer D."/>
            <person name="Andreopoulos W."/>
            <person name="Pangilinan J."/>
            <person name="LaButti K."/>
            <person name="Riley R."/>
            <person name="Lipzen A."/>
            <person name="Clum A."/>
            <person name="Drula E."/>
            <person name="Henrissat B."/>
            <person name="Kohler A."/>
            <person name="Grigoriev I.V."/>
            <person name="Martin F.M."/>
            <person name="Hacquard S."/>
        </authorList>
    </citation>
    <scope>NUCLEOTIDE SEQUENCE</scope>
    <source>
        <strain evidence="1">FSSC 5 MPI-SDFR-AT-0091</strain>
    </source>
</reference>
<evidence type="ECO:0000313" key="1">
    <source>
        <dbReference type="EMBL" id="KAH7258426.1"/>
    </source>
</evidence>
<evidence type="ECO:0000313" key="2">
    <source>
        <dbReference type="Proteomes" id="UP000736672"/>
    </source>
</evidence>
<comment type="caution">
    <text evidence="1">The sequence shown here is derived from an EMBL/GenBank/DDBJ whole genome shotgun (WGS) entry which is preliminary data.</text>
</comment>